<dbReference type="GO" id="GO:0006310">
    <property type="term" value="P:DNA recombination"/>
    <property type="evidence" value="ECO:0007669"/>
    <property type="project" value="UniProtKB-KW"/>
</dbReference>
<dbReference type="GO" id="GO:0003697">
    <property type="term" value="F:single-stranded DNA binding"/>
    <property type="evidence" value="ECO:0007669"/>
    <property type="project" value="InterPro"/>
</dbReference>
<dbReference type="Pfam" id="PF00154">
    <property type="entry name" value="RecA_N"/>
    <property type="match status" value="1"/>
</dbReference>
<dbReference type="InterPro" id="IPR027417">
    <property type="entry name" value="P-loop_NTPase"/>
</dbReference>
<keyword evidence="2" id="KW-0547">Nucleotide-binding</keyword>
<dbReference type="GO" id="GO:0005524">
    <property type="term" value="F:ATP binding"/>
    <property type="evidence" value="ECO:0007669"/>
    <property type="project" value="UniProtKB-KW"/>
</dbReference>
<keyword evidence="3" id="KW-0067">ATP-binding</keyword>
<keyword evidence="4" id="KW-0233">DNA recombination</keyword>
<dbReference type="Gene3D" id="3.40.50.300">
    <property type="entry name" value="P-loop containing nucleotide triphosphate hydrolases"/>
    <property type="match status" value="1"/>
</dbReference>
<dbReference type="SUPFAM" id="SSF52540">
    <property type="entry name" value="P-loop containing nucleoside triphosphate hydrolases"/>
    <property type="match status" value="1"/>
</dbReference>
<comment type="similarity">
    <text evidence="1">Belongs to the RecA family.</text>
</comment>
<dbReference type="Gramene" id="KVI01406">
    <property type="protein sequence ID" value="KVI01406"/>
    <property type="gene ID" value="Ccrd_020324"/>
</dbReference>
<dbReference type="STRING" id="59895.A0A103Y2P2"/>
<dbReference type="InterPro" id="IPR020588">
    <property type="entry name" value="RecA_ATP-bd"/>
</dbReference>
<evidence type="ECO:0000256" key="4">
    <source>
        <dbReference type="ARBA" id="ARBA00023172"/>
    </source>
</evidence>
<keyword evidence="7" id="KW-1185">Reference proteome</keyword>
<dbReference type="InterPro" id="IPR049428">
    <property type="entry name" value="RecA-like_N"/>
</dbReference>
<dbReference type="GO" id="GO:0006281">
    <property type="term" value="P:DNA repair"/>
    <property type="evidence" value="ECO:0007669"/>
    <property type="project" value="InterPro"/>
</dbReference>
<sequence length="130" mass="13496">MSKKDLALKQAIDQINTSLGKGSIMFVGQCASPRQVPVVSIGSFALDIALGVGGFPKGRVVEIYGPEASGETTLVLHVIVEAQKQGGEQEVPVSNTGFYLCQLAANDMGQVNDIGPMEHVGEQGNAIVGA</sequence>
<dbReference type="InterPro" id="IPR013765">
    <property type="entry name" value="DNA_recomb/repair_RecA"/>
</dbReference>
<evidence type="ECO:0000313" key="6">
    <source>
        <dbReference type="EMBL" id="KVI01406.1"/>
    </source>
</evidence>
<dbReference type="EMBL" id="LEKV01003106">
    <property type="protein sequence ID" value="KVI01406.1"/>
    <property type="molecule type" value="Genomic_DNA"/>
</dbReference>
<proteinExistence type="inferred from homology"/>
<comment type="caution">
    <text evidence="6">The sequence shown here is derived from an EMBL/GenBank/DDBJ whole genome shotgun (WGS) entry which is preliminary data.</text>
</comment>
<dbReference type="PANTHER" id="PTHR45900:SF6">
    <property type="entry name" value="DNA REPAIR PROTEIN RECA HOMOLOG 3, MITOCHONDRIAL-RELATED"/>
    <property type="match status" value="1"/>
</dbReference>
<dbReference type="PROSITE" id="PS50162">
    <property type="entry name" value="RECA_2"/>
    <property type="match status" value="1"/>
</dbReference>
<evidence type="ECO:0000313" key="7">
    <source>
        <dbReference type="Proteomes" id="UP000243975"/>
    </source>
</evidence>
<accession>A0A103Y2P2</accession>
<name>A0A103Y2P2_CYNCS</name>
<gene>
    <name evidence="6" type="ORF">Ccrd_020324</name>
</gene>
<dbReference type="Proteomes" id="UP000243975">
    <property type="component" value="Unassembled WGS sequence"/>
</dbReference>
<reference evidence="6 7" key="1">
    <citation type="journal article" date="2016" name="Sci. Rep.">
        <title>The genome sequence of the outbreeding globe artichoke constructed de novo incorporating a phase-aware low-pass sequencing strategy of F1 progeny.</title>
        <authorList>
            <person name="Scaglione D."/>
            <person name="Reyes-Chin-Wo S."/>
            <person name="Acquadro A."/>
            <person name="Froenicke L."/>
            <person name="Portis E."/>
            <person name="Beitel C."/>
            <person name="Tirone M."/>
            <person name="Mauro R."/>
            <person name="Lo Monaco A."/>
            <person name="Mauromicale G."/>
            <person name="Faccioli P."/>
            <person name="Cattivelli L."/>
            <person name="Rieseberg L."/>
            <person name="Michelmore R."/>
            <person name="Lanteri S."/>
        </authorList>
    </citation>
    <scope>NUCLEOTIDE SEQUENCE [LARGE SCALE GENOMIC DNA]</scope>
    <source>
        <strain evidence="6">2C</strain>
    </source>
</reference>
<evidence type="ECO:0000256" key="1">
    <source>
        <dbReference type="ARBA" id="ARBA00009391"/>
    </source>
</evidence>
<dbReference type="PANTHER" id="PTHR45900">
    <property type="entry name" value="RECA"/>
    <property type="match status" value="1"/>
</dbReference>
<feature type="domain" description="RecA family profile 1" evidence="5">
    <location>
        <begin position="35"/>
        <end position="130"/>
    </location>
</feature>
<evidence type="ECO:0000259" key="5">
    <source>
        <dbReference type="PROSITE" id="PS50162"/>
    </source>
</evidence>
<dbReference type="AlphaFoldDB" id="A0A103Y2P2"/>
<dbReference type="GO" id="GO:0140664">
    <property type="term" value="F:ATP-dependent DNA damage sensor activity"/>
    <property type="evidence" value="ECO:0007669"/>
    <property type="project" value="InterPro"/>
</dbReference>
<organism evidence="6 7">
    <name type="scientific">Cynara cardunculus var. scolymus</name>
    <name type="common">Globe artichoke</name>
    <name type="synonym">Cynara scolymus</name>
    <dbReference type="NCBI Taxonomy" id="59895"/>
    <lineage>
        <taxon>Eukaryota</taxon>
        <taxon>Viridiplantae</taxon>
        <taxon>Streptophyta</taxon>
        <taxon>Embryophyta</taxon>
        <taxon>Tracheophyta</taxon>
        <taxon>Spermatophyta</taxon>
        <taxon>Magnoliopsida</taxon>
        <taxon>eudicotyledons</taxon>
        <taxon>Gunneridae</taxon>
        <taxon>Pentapetalae</taxon>
        <taxon>asterids</taxon>
        <taxon>campanulids</taxon>
        <taxon>Asterales</taxon>
        <taxon>Asteraceae</taxon>
        <taxon>Carduoideae</taxon>
        <taxon>Cardueae</taxon>
        <taxon>Carduinae</taxon>
        <taxon>Cynara</taxon>
    </lineage>
</organism>
<protein>
    <submittedName>
        <fullName evidence="6">DNA recombination and repair protein RecA</fullName>
    </submittedName>
</protein>
<evidence type="ECO:0000256" key="3">
    <source>
        <dbReference type="ARBA" id="ARBA00022840"/>
    </source>
</evidence>
<evidence type="ECO:0000256" key="2">
    <source>
        <dbReference type="ARBA" id="ARBA00022741"/>
    </source>
</evidence>